<proteinExistence type="predicted"/>
<organism evidence="1 2">
    <name type="scientific">Amycolatopsis endophytica</name>
    <dbReference type="NCBI Taxonomy" id="860233"/>
    <lineage>
        <taxon>Bacteria</taxon>
        <taxon>Bacillati</taxon>
        <taxon>Actinomycetota</taxon>
        <taxon>Actinomycetes</taxon>
        <taxon>Pseudonocardiales</taxon>
        <taxon>Pseudonocardiaceae</taxon>
        <taxon>Amycolatopsis</taxon>
    </lineage>
</organism>
<dbReference type="AlphaFoldDB" id="A0A853BA42"/>
<dbReference type="RefSeq" id="WP_179776324.1">
    <property type="nucleotide sequence ID" value="NZ_JACCFK010000002.1"/>
</dbReference>
<sequence length="85" mass="8888">MIQVRARLRTAALVADPALALLNPPRHGDIDPDADPRALARLELAVLRGIEALGKAGQREASLRSIADIAPAVLPRPPSAADGAR</sequence>
<dbReference type="EMBL" id="JACCFK010000002">
    <property type="protein sequence ID" value="NYI92029.1"/>
    <property type="molecule type" value="Genomic_DNA"/>
</dbReference>
<reference evidence="1 2" key="1">
    <citation type="submission" date="2020-07" db="EMBL/GenBank/DDBJ databases">
        <title>Sequencing the genomes of 1000 actinobacteria strains.</title>
        <authorList>
            <person name="Klenk H.-P."/>
        </authorList>
    </citation>
    <scope>NUCLEOTIDE SEQUENCE [LARGE SCALE GENOMIC DNA]</scope>
    <source>
        <strain evidence="1 2">DSM 104006</strain>
    </source>
</reference>
<dbReference type="Gene3D" id="1.10.357.10">
    <property type="entry name" value="Tetracycline Repressor, domain 2"/>
    <property type="match status" value="1"/>
</dbReference>
<dbReference type="InterPro" id="IPR036271">
    <property type="entry name" value="Tet_transcr_reg_TetR-rel_C_sf"/>
</dbReference>
<evidence type="ECO:0000313" key="1">
    <source>
        <dbReference type="EMBL" id="NYI92029.1"/>
    </source>
</evidence>
<comment type="caution">
    <text evidence="1">The sequence shown here is derived from an EMBL/GenBank/DDBJ whole genome shotgun (WGS) entry which is preliminary data.</text>
</comment>
<evidence type="ECO:0000313" key="2">
    <source>
        <dbReference type="Proteomes" id="UP000549616"/>
    </source>
</evidence>
<protein>
    <submittedName>
        <fullName evidence="1">Uncharacterized protein</fullName>
    </submittedName>
</protein>
<dbReference type="Proteomes" id="UP000549616">
    <property type="component" value="Unassembled WGS sequence"/>
</dbReference>
<keyword evidence="2" id="KW-1185">Reference proteome</keyword>
<accession>A0A853BA42</accession>
<name>A0A853BA42_9PSEU</name>
<gene>
    <name evidence="1" type="ORF">HNR02_005404</name>
</gene>
<dbReference type="SUPFAM" id="SSF48498">
    <property type="entry name" value="Tetracyclin repressor-like, C-terminal domain"/>
    <property type="match status" value="1"/>
</dbReference>